<dbReference type="Proteomes" id="UP000184423">
    <property type="component" value="Unassembled WGS sequence"/>
</dbReference>
<dbReference type="RefSeq" id="WP_027308715.1">
    <property type="nucleotide sequence ID" value="NZ_FQVG01000043.1"/>
</dbReference>
<dbReference type="GO" id="GO:0030677">
    <property type="term" value="C:ribonuclease P complex"/>
    <property type="evidence" value="ECO:0007669"/>
    <property type="project" value="TreeGrafter"/>
</dbReference>
<dbReference type="EMBL" id="FQVG01000043">
    <property type="protein sequence ID" value="SHF21767.1"/>
    <property type="molecule type" value="Genomic_DNA"/>
</dbReference>
<protein>
    <recommendedName>
        <fullName evidence="6 7">Ribonuclease P protein component</fullName>
        <shortName evidence="6">RNase P protein</shortName>
        <shortName evidence="6">RNaseP protein</shortName>
        <ecNumber evidence="6 7">3.1.26.5</ecNumber>
    </recommendedName>
    <alternativeName>
        <fullName evidence="6">Protein C5</fullName>
    </alternativeName>
</protein>
<gene>
    <name evidence="6" type="primary">rnpA</name>
    <name evidence="8" type="ORF">SAMN02746091_02023</name>
</gene>
<comment type="catalytic activity">
    <reaction evidence="6">
        <text>Endonucleolytic cleavage of RNA, removing 5'-extranucleotides from tRNA precursor.</text>
        <dbReference type="EC" id="3.1.26.5"/>
    </reaction>
</comment>
<dbReference type="GO" id="GO:0042781">
    <property type="term" value="F:3'-tRNA processing endoribonuclease activity"/>
    <property type="evidence" value="ECO:0007669"/>
    <property type="project" value="TreeGrafter"/>
</dbReference>
<dbReference type="EC" id="3.1.26.5" evidence="6 7"/>
<proteinExistence type="inferred from homology"/>
<evidence type="ECO:0000256" key="1">
    <source>
        <dbReference type="ARBA" id="ARBA00022694"/>
    </source>
</evidence>
<comment type="function">
    <text evidence="6">RNaseP catalyzes the removal of the 5'-leader sequence from pre-tRNA to produce the mature 5'-terminus. It can also cleave other RNA substrates such as 4.5S RNA. The protein component plays an auxiliary but essential role in vivo by binding to the 5'-leader sequence and broadening the substrate specificity of the ribozyme.</text>
</comment>
<keyword evidence="2 6" id="KW-0540">Nuclease</keyword>
<dbReference type="InterPro" id="IPR020568">
    <property type="entry name" value="Ribosomal_Su5_D2-typ_SF"/>
</dbReference>
<evidence type="ECO:0000256" key="7">
    <source>
        <dbReference type="NCBIfam" id="TIGR00188"/>
    </source>
</evidence>
<evidence type="ECO:0000256" key="5">
    <source>
        <dbReference type="ARBA" id="ARBA00022884"/>
    </source>
</evidence>
<evidence type="ECO:0000256" key="3">
    <source>
        <dbReference type="ARBA" id="ARBA00022759"/>
    </source>
</evidence>
<reference evidence="9" key="1">
    <citation type="submission" date="2016-11" db="EMBL/GenBank/DDBJ databases">
        <authorList>
            <person name="Varghese N."/>
            <person name="Submissions S."/>
        </authorList>
    </citation>
    <scope>NUCLEOTIDE SEQUENCE [LARGE SCALE GENOMIC DNA]</scope>
    <source>
        <strain evidence="9">DSM 10124</strain>
    </source>
</reference>
<dbReference type="HAMAP" id="MF_00227">
    <property type="entry name" value="RNase_P"/>
    <property type="match status" value="1"/>
</dbReference>
<keyword evidence="1 6" id="KW-0819">tRNA processing</keyword>
<evidence type="ECO:0000313" key="8">
    <source>
        <dbReference type="EMBL" id="SHF21767.1"/>
    </source>
</evidence>
<dbReference type="GO" id="GO:0004526">
    <property type="term" value="F:ribonuclease P activity"/>
    <property type="evidence" value="ECO:0007669"/>
    <property type="project" value="UniProtKB-UniRule"/>
</dbReference>
<evidence type="ECO:0000256" key="2">
    <source>
        <dbReference type="ARBA" id="ARBA00022722"/>
    </source>
</evidence>
<name>A0A1M4ZVC4_9CLOT</name>
<accession>A0A1M4ZVC4</accession>
<keyword evidence="9" id="KW-1185">Reference proteome</keyword>
<dbReference type="GO" id="GO:0000049">
    <property type="term" value="F:tRNA binding"/>
    <property type="evidence" value="ECO:0007669"/>
    <property type="project" value="UniProtKB-UniRule"/>
</dbReference>
<sequence length="114" mass="13252">MKKEERIKKNAHFRLIYKKGKSVSDSNLVMYYSKNGNNYNRLGVSVSKKVGKSVVRNRYKRLIRESFRKNKSIFKQGYDIIFIARVGILKSNYSEVEKSVVGLMKRVGLVKEGK</sequence>
<dbReference type="PANTHER" id="PTHR33992:SF1">
    <property type="entry name" value="RIBONUCLEASE P PROTEIN COMPONENT"/>
    <property type="match status" value="1"/>
</dbReference>
<dbReference type="Gene3D" id="3.30.230.10">
    <property type="match status" value="1"/>
</dbReference>
<evidence type="ECO:0000313" key="9">
    <source>
        <dbReference type="Proteomes" id="UP000184423"/>
    </source>
</evidence>
<organism evidence="8 9">
    <name type="scientific">Caloramator proteoclasticus DSM 10124</name>
    <dbReference type="NCBI Taxonomy" id="1121262"/>
    <lineage>
        <taxon>Bacteria</taxon>
        <taxon>Bacillati</taxon>
        <taxon>Bacillota</taxon>
        <taxon>Clostridia</taxon>
        <taxon>Eubacteriales</taxon>
        <taxon>Clostridiaceae</taxon>
        <taxon>Caloramator</taxon>
    </lineage>
</organism>
<keyword evidence="4 6" id="KW-0378">Hydrolase</keyword>
<dbReference type="SUPFAM" id="SSF54211">
    <property type="entry name" value="Ribosomal protein S5 domain 2-like"/>
    <property type="match status" value="1"/>
</dbReference>
<dbReference type="InterPro" id="IPR014721">
    <property type="entry name" value="Ribsml_uS5_D2-typ_fold_subgr"/>
</dbReference>
<dbReference type="InterPro" id="IPR000100">
    <property type="entry name" value="RNase_P"/>
</dbReference>
<dbReference type="GO" id="GO:0001682">
    <property type="term" value="P:tRNA 5'-leader removal"/>
    <property type="evidence" value="ECO:0007669"/>
    <property type="project" value="UniProtKB-UniRule"/>
</dbReference>
<evidence type="ECO:0000256" key="6">
    <source>
        <dbReference type="HAMAP-Rule" id="MF_00227"/>
    </source>
</evidence>
<comment type="similarity">
    <text evidence="6">Belongs to the RnpA family.</text>
</comment>
<dbReference type="Pfam" id="PF00825">
    <property type="entry name" value="Ribonuclease_P"/>
    <property type="match status" value="1"/>
</dbReference>
<keyword evidence="3 6" id="KW-0255">Endonuclease</keyword>
<comment type="subunit">
    <text evidence="6">Consists of a catalytic RNA component (M1 or rnpB) and a protein subunit.</text>
</comment>
<keyword evidence="5 6" id="KW-0694">RNA-binding</keyword>
<evidence type="ECO:0000256" key="4">
    <source>
        <dbReference type="ARBA" id="ARBA00022801"/>
    </source>
</evidence>
<dbReference type="NCBIfam" id="TIGR00188">
    <property type="entry name" value="rnpA"/>
    <property type="match status" value="1"/>
</dbReference>
<dbReference type="PANTHER" id="PTHR33992">
    <property type="entry name" value="RIBONUCLEASE P PROTEIN COMPONENT"/>
    <property type="match status" value="1"/>
</dbReference>
<dbReference type="AlphaFoldDB" id="A0A1M4ZVC4"/>